<gene>
    <name evidence="1" type="ORF">DDF84_006230</name>
</gene>
<dbReference type="Proteomes" id="UP000253772">
    <property type="component" value="Chromosome c1"/>
</dbReference>
<dbReference type="EMBL" id="CP037900">
    <property type="protein sequence ID" value="QBP09381.1"/>
    <property type="molecule type" value="Genomic_DNA"/>
</dbReference>
<dbReference type="RefSeq" id="WP_029699930.1">
    <property type="nucleotide sequence ID" value="NZ_CP037900.1"/>
</dbReference>
<accession>A0A482IMH4</accession>
<proteinExistence type="predicted"/>
<evidence type="ECO:0000313" key="1">
    <source>
        <dbReference type="EMBL" id="QBP09381.1"/>
    </source>
</evidence>
<protein>
    <recommendedName>
        <fullName evidence="3">Phage protein D</fullName>
    </recommendedName>
</protein>
<organism evidence="1 2">
    <name type="scientific">Cupriavidus metallidurans</name>
    <dbReference type="NCBI Taxonomy" id="119219"/>
    <lineage>
        <taxon>Bacteria</taxon>
        <taxon>Pseudomonadati</taxon>
        <taxon>Pseudomonadota</taxon>
        <taxon>Betaproteobacteria</taxon>
        <taxon>Burkholderiales</taxon>
        <taxon>Burkholderiaceae</taxon>
        <taxon>Cupriavidus</taxon>
    </lineage>
</organism>
<evidence type="ECO:0000313" key="2">
    <source>
        <dbReference type="Proteomes" id="UP000253772"/>
    </source>
</evidence>
<evidence type="ECO:0008006" key="3">
    <source>
        <dbReference type="Google" id="ProtNLM"/>
    </source>
</evidence>
<sequence>MANSLNIVPAVPSARAPRGIVLLGDPNQPGTRVPWVDWEVEQNVWHSASTFRMRLPISALSDPINLNYILGTNPIQAQVYAGFPPNPDQYGTSDLQQLILGNVDSVNFDPSGRTVDISGRDYTSLLIDSKTFDRWANQTASQIATTLAKRHGLTPQVTPTTGLVGKIYEIDKIHDRHGTTEWELLTWLAGVYDYVVYIQGMTLYFGPKPDPKTATPYLIQWQNPDQNSAFFQANVLDLGFSRTLTVGKGVIVQVHSFNHKQKAGFSVTYPQGKAKGITPGTAKAPAQVYSYIIANLSQQDAQERAAKIYNDIIRHELKMNANLPGDNILVPNVMVQVSGTQTPFDSLYYVESVARRMSFDGAYRMSVRGKNHSLDTSVIPS</sequence>
<dbReference type="AlphaFoldDB" id="A0A482IMH4"/>
<name>A0A482IMH4_9BURK</name>
<reference evidence="1 2" key="1">
    <citation type="submission" date="2019-03" db="EMBL/GenBank/DDBJ databases">
        <title>Comparative insights into the high quality Complete genome sequence of highly metal resistant Cupriavidus metallidurans strain BS1 isolated from a gold-copper mine.</title>
        <authorList>
            <person name="Mazhar H.S."/>
            <person name="Rensing C."/>
        </authorList>
    </citation>
    <scope>NUCLEOTIDE SEQUENCE [LARGE SCALE GENOMIC DNA]</scope>
    <source>
        <strain evidence="1 2">BS1</strain>
    </source>
</reference>
<dbReference type="SUPFAM" id="SSF69279">
    <property type="entry name" value="Phage tail proteins"/>
    <property type="match status" value="1"/>
</dbReference>
<dbReference type="OrthoDB" id="8586932at2"/>